<dbReference type="RefSeq" id="WP_054292140.1">
    <property type="nucleotide sequence ID" value="NZ_CP012752.1"/>
</dbReference>
<evidence type="ECO:0000256" key="2">
    <source>
        <dbReference type="ARBA" id="ARBA00023194"/>
    </source>
</evidence>
<proteinExistence type="inferred from homology"/>
<dbReference type="GO" id="GO:0017000">
    <property type="term" value="P:antibiotic biosynthetic process"/>
    <property type="evidence" value="ECO:0007669"/>
    <property type="project" value="UniProtKB-KW"/>
</dbReference>
<organism evidence="5 6">
    <name type="scientific">Kibdelosporangium phytohabitans</name>
    <dbReference type="NCBI Taxonomy" id="860235"/>
    <lineage>
        <taxon>Bacteria</taxon>
        <taxon>Bacillati</taxon>
        <taxon>Actinomycetota</taxon>
        <taxon>Actinomycetes</taxon>
        <taxon>Pseudonocardiales</taxon>
        <taxon>Pseudonocardiaceae</taxon>
        <taxon>Kibdelosporangium</taxon>
    </lineage>
</organism>
<dbReference type="PROSITE" id="PS51471">
    <property type="entry name" value="FE2OG_OXY"/>
    <property type="match status" value="1"/>
</dbReference>
<dbReference type="Gene3D" id="2.60.120.330">
    <property type="entry name" value="B-lactam Antibiotic, Isopenicillin N Synthase, Chain"/>
    <property type="match status" value="1"/>
</dbReference>
<evidence type="ECO:0000313" key="6">
    <source>
        <dbReference type="Proteomes" id="UP000063699"/>
    </source>
</evidence>
<keyword evidence="3" id="KW-0560">Oxidoreductase</keyword>
<dbReference type="InterPro" id="IPR044861">
    <property type="entry name" value="IPNS-like_FE2OG_OXY"/>
</dbReference>
<dbReference type="SUPFAM" id="SSF51197">
    <property type="entry name" value="Clavaminate synthase-like"/>
    <property type="match status" value="1"/>
</dbReference>
<evidence type="ECO:0000256" key="1">
    <source>
        <dbReference type="ARBA" id="ARBA00004792"/>
    </source>
</evidence>
<comment type="pathway">
    <text evidence="1">Antibiotic biosynthesis.</text>
</comment>
<dbReference type="AlphaFoldDB" id="A0A0N9I679"/>
<dbReference type="STRING" id="860235.AOZ06_28090"/>
<keyword evidence="3" id="KW-0479">Metal-binding</keyword>
<dbReference type="Pfam" id="PF03171">
    <property type="entry name" value="2OG-FeII_Oxy"/>
    <property type="match status" value="1"/>
</dbReference>
<evidence type="ECO:0000256" key="3">
    <source>
        <dbReference type="RuleBase" id="RU003682"/>
    </source>
</evidence>
<reference evidence="5 6" key="1">
    <citation type="submission" date="2015-07" db="EMBL/GenBank/DDBJ databases">
        <title>Genome sequencing of Kibdelosporangium phytohabitans.</title>
        <authorList>
            <person name="Qin S."/>
            <person name="Xing K."/>
        </authorList>
    </citation>
    <scope>NUCLEOTIDE SEQUENCE [LARGE SCALE GENOMIC DNA]</scope>
    <source>
        <strain evidence="5 6">KLBMP1111</strain>
    </source>
</reference>
<sequence>MIWDELAANGHTVVDLPGQQQLFDQARAFFDRPPDAKLRHSTEDWNFGYRAQGHEYGITPDRPDLNEVFTYWSDDPSLVPNHELIGEFLGALRAYWHQAGTAARTVLDAVAAHFEVENTVDFLKSSHIQINDYRSAGETRDLLQDSHEDGHLITLLTADGPGLEIVRPDGVSVPRIEPGQVLVMAGSVLTAMTGGAVEPVYHQVRNHRLDRRVSIMYFVNPDVGAPITPFVHNEHNAGVDIADQVRRNPEKYGLPPLQGV</sequence>
<dbReference type="EMBL" id="CP012752">
    <property type="protein sequence ID" value="ALG10237.1"/>
    <property type="molecule type" value="Genomic_DNA"/>
</dbReference>
<comment type="similarity">
    <text evidence="3">Belongs to the iron/ascorbate-dependent oxidoreductase family.</text>
</comment>
<dbReference type="OrthoDB" id="21825at2"/>
<dbReference type="KEGG" id="kphy:AOZ06_28090"/>
<dbReference type="InterPro" id="IPR050231">
    <property type="entry name" value="Iron_ascorbate_oxido_reductase"/>
</dbReference>
<keyword evidence="2" id="KW-0045">Antibiotic biosynthesis</keyword>
<dbReference type="GO" id="GO:0046872">
    <property type="term" value="F:metal ion binding"/>
    <property type="evidence" value="ECO:0007669"/>
    <property type="project" value="UniProtKB-KW"/>
</dbReference>
<keyword evidence="3" id="KW-0408">Iron</keyword>
<evidence type="ECO:0000313" key="5">
    <source>
        <dbReference type="EMBL" id="ALG10237.1"/>
    </source>
</evidence>
<evidence type="ECO:0000259" key="4">
    <source>
        <dbReference type="PROSITE" id="PS51471"/>
    </source>
</evidence>
<accession>A0A0N9I679</accession>
<feature type="domain" description="Fe2OG dioxygenase" evidence="4">
    <location>
        <begin position="124"/>
        <end position="221"/>
    </location>
</feature>
<protein>
    <recommendedName>
        <fullName evidence="4">Fe2OG dioxygenase domain-containing protein</fullName>
    </recommendedName>
</protein>
<gene>
    <name evidence="5" type="ORF">AOZ06_28090</name>
</gene>
<dbReference type="Proteomes" id="UP000063699">
    <property type="component" value="Chromosome"/>
</dbReference>
<name>A0A0N9I679_9PSEU</name>
<keyword evidence="6" id="KW-1185">Reference proteome</keyword>
<dbReference type="PANTHER" id="PTHR47990">
    <property type="entry name" value="2-OXOGLUTARATE (2OG) AND FE(II)-DEPENDENT OXYGENASE SUPERFAMILY PROTEIN-RELATED"/>
    <property type="match status" value="1"/>
</dbReference>
<dbReference type="GO" id="GO:0016491">
    <property type="term" value="F:oxidoreductase activity"/>
    <property type="evidence" value="ECO:0007669"/>
    <property type="project" value="UniProtKB-KW"/>
</dbReference>
<dbReference type="InterPro" id="IPR005123">
    <property type="entry name" value="Oxoglu/Fe-dep_dioxygenase_dom"/>
</dbReference>
<dbReference type="InterPro" id="IPR027443">
    <property type="entry name" value="IPNS-like_sf"/>
</dbReference>